<evidence type="ECO:0000256" key="10">
    <source>
        <dbReference type="ARBA" id="ARBA00023295"/>
    </source>
</evidence>
<dbReference type="Pfam" id="PF17753">
    <property type="entry name" value="Ig_mannosidase"/>
    <property type="match status" value="1"/>
</dbReference>
<dbReference type="Pfam" id="PF00703">
    <property type="entry name" value="Glyco_hydro_2"/>
    <property type="match status" value="1"/>
</dbReference>
<dbReference type="InterPro" id="IPR041447">
    <property type="entry name" value="Mannosidase_ig"/>
</dbReference>
<dbReference type="PANTHER" id="PTHR43730:SF1">
    <property type="entry name" value="BETA-MANNOSIDASE"/>
    <property type="match status" value="1"/>
</dbReference>
<proteinExistence type="inferred from homology"/>
<comment type="catalytic activity">
    <reaction evidence="1">
        <text>Hydrolysis of terminal, non-reducing beta-D-mannose residues in beta-D-mannosides.</text>
        <dbReference type="EC" id="3.2.1.25"/>
    </reaction>
</comment>
<dbReference type="InterPro" id="IPR050887">
    <property type="entry name" value="Beta-mannosidase_GH2"/>
</dbReference>
<dbReference type="Pfam" id="PF22666">
    <property type="entry name" value="Glyco_hydro_2_N2"/>
    <property type="match status" value="1"/>
</dbReference>
<keyword evidence="9" id="KW-0119">Carbohydrate metabolism</keyword>
<dbReference type="InterPro" id="IPR041625">
    <property type="entry name" value="Beta-mannosidase_Ig"/>
</dbReference>
<dbReference type="InterPro" id="IPR008979">
    <property type="entry name" value="Galactose-bd-like_sf"/>
</dbReference>
<feature type="domain" description="Beta-mannosidase-like galactose-binding" evidence="18">
    <location>
        <begin position="11"/>
        <end position="187"/>
    </location>
</feature>
<evidence type="ECO:0000313" key="20">
    <source>
        <dbReference type="Proteomes" id="UP000053599"/>
    </source>
</evidence>
<dbReference type="GO" id="GO:0004567">
    <property type="term" value="F:beta-mannosidase activity"/>
    <property type="evidence" value="ECO:0007669"/>
    <property type="project" value="UniProtKB-EC"/>
</dbReference>
<evidence type="ECO:0000256" key="11">
    <source>
        <dbReference type="ARBA" id="ARBA00023326"/>
    </source>
</evidence>
<dbReference type="GO" id="GO:0005576">
    <property type="term" value="C:extracellular region"/>
    <property type="evidence" value="ECO:0007669"/>
    <property type="project" value="UniProtKB-SubCell"/>
</dbReference>
<dbReference type="InterPro" id="IPR006102">
    <property type="entry name" value="Ig-like_GH2"/>
</dbReference>
<dbReference type="Pfam" id="PF17786">
    <property type="entry name" value="Mannosidase_ig"/>
    <property type="match status" value="1"/>
</dbReference>
<keyword evidence="11" id="KW-0624">Polysaccharide degradation</keyword>
<evidence type="ECO:0000256" key="14">
    <source>
        <dbReference type="ARBA" id="ARBA00041614"/>
    </source>
</evidence>
<dbReference type="HOGENOM" id="CLU_005015_1_1_1"/>
<dbReference type="PANTHER" id="PTHR43730">
    <property type="entry name" value="BETA-MANNOSIDASE"/>
    <property type="match status" value="1"/>
</dbReference>
<feature type="domain" description="Mannosidase Ig/CBM-like" evidence="17">
    <location>
        <begin position="680"/>
        <end position="808"/>
    </location>
</feature>
<dbReference type="AlphaFoldDB" id="A0A0D1YXR3"/>
<keyword evidence="7" id="KW-0378">Hydrolase</keyword>
<dbReference type="InterPro" id="IPR013783">
    <property type="entry name" value="Ig-like_fold"/>
</dbReference>
<dbReference type="SUPFAM" id="SSF51445">
    <property type="entry name" value="(Trans)glycosidases"/>
    <property type="match status" value="1"/>
</dbReference>
<sequence>MGTIQELHTGWSFKDSADESKGAWLPAAKVPGSIHGDLQYNGQISDPFVDMNELNTRWVAERSWTYKTSFPTPSSDDGSSTELVFKGLDTLATISLNGASILNTDNMFIEYRIDITEKLRTKGSGDNILEIEFSSGLLKGRESVKEHEHEHRFIAHHTEQGRLPIRKAQYQWGWDWGPILVTAGIWRPIYLHTYLSRIDDVWFQACVSDDLRTVSGKLLAQVSKGIAASVRFTLAKDGEVVFEKQSGTDKTGLATCAFSIQNPALWYPAGYGTPVRYELKASIVSDKSVFKAKLIGFRRVKLVQEPDSFGKSFYFRINNIDIFCGGSCWIPADSFLSVTPERYREWMQLLRRGNQIMVRIWGGGIYEDDALFEAADELGILVWQDFCMACQSTPTWPSFRASLEKEARYNVRRLRTHASLIIWAGNNEDYEIQEQYNLDCDYEEKDPESWLRSSFPARYIYEYLLPKVVEEEDPGAIYHPSSPWGDGKKSSDPTVGDIHQWNIWHGALRRYQEAPSLSGRFVSEFGMPAYPHLETIKSVITDPTQHYPGSIMMDYRNRAIDHERKLLTYVAENFRIDYDLARFTHLTQLVQADALTQIYKSWRRQWGTAGERRCGGALVWQLNDCWPTMSWAVVDHYMVPKPGFYAIKRALSQLAVGVSRPFHSWTAGHADPTIAMTDRRYEVWIANADVRDHEVELEVRFISTKTGKDVADKITMKVTVVANGTTEVIQDNVDVTLQELAHEEIVPADNSTWVMNQSSEFRFPARHKKGVSPFSFAEYDPYIIYAKMLSASGDVLSTDIAWPEPLKYLDLGARGVKVEILGEDDKEVKVTAQKPVKGFVFQEVKGGGGLSDNGFDIVPGEEHVVRFERLIGDGKWLRWTFLGAESGEEAL</sequence>
<dbReference type="UniPathway" id="UPA00280"/>
<gene>
    <name evidence="19" type="ORF">PV11_07110</name>
</gene>
<dbReference type="GO" id="GO:0006516">
    <property type="term" value="P:glycoprotein catabolic process"/>
    <property type="evidence" value="ECO:0007669"/>
    <property type="project" value="TreeGrafter"/>
</dbReference>
<dbReference type="SUPFAM" id="SSF49785">
    <property type="entry name" value="Galactose-binding domain-like"/>
    <property type="match status" value="1"/>
</dbReference>
<comment type="pathway">
    <text evidence="3">Glycan metabolism; N-glycan degradation.</text>
</comment>
<organism evidence="19 20">
    <name type="scientific">Exophiala sideris</name>
    <dbReference type="NCBI Taxonomy" id="1016849"/>
    <lineage>
        <taxon>Eukaryota</taxon>
        <taxon>Fungi</taxon>
        <taxon>Dikarya</taxon>
        <taxon>Ascomycota</taxon>
        <taxon>Pezizomycotina</taxon>
        <taxon>Eurotiomycetes</taxon>
        <taxon>Chaetothyriomycetidae</taxon>
        <taxon>Chaetothyriales</taxon>
        <taxon>Herpotrichiellaceae</taxon>
        <taxon>Exophiala</taxon>
    </lineage>
</organism>
<evidence type="ECO:0000313" key="19">
    <source>
        <dbReference type="EMBL" id="KIV79558.1"/>
    </source>
</evidence>
<evidence type="ECO:0000256" key="5">
    <source>
        <dbReference type="ARBA" id="ARBA00012754"/>
    </source>
</evidence>
<evidence type="ECO:0000256" key="2">
    <source>
        <dbReference type="ARBA" id="ARBA00004613"/>
    </source>
</evidence>
<evidence type="ECO:0000259" key="16">
    <source>
        <dbReference type="Pfam" id="PF17753"/>
    </source>
</evidence>
<dbReference type="InterPro" id="IPR054593">
    <property type="entry name" value="Beta-mannosidase-like_N2"/>
</dbReference>
<evidence type="ECO:0000256" key="12">
    <source>
        <dbReference type="ARBA" id="ARBA00038429"/>
    </source>
</evidence>
<name>A0A0D1YXR3_9EURO</name>
<dbReference type="Proteomes" id="UP000053599">
    <property type="component" value="Unassembled WGS sequence"/>
</dbReference>
<dbReference type="InterPro" id="IPR036156">
    <property type="entry name" value="Beta-gal/glucu_dom_sf"/>
</dbReference>
<dbReference type="Gene3D" id="2.60.120.260">
    <property type="entry name" value="Galactose-binding domain-like"/>
    <property type="match status" value="1"/>
</dbReference>
<comment type="subcellular location">
    <subcellularLocation>
        <location evidence="2">Secreted</location>
    </subcellularLocation>
</comment>
<dbReference type="Gene3D" id="3.20.20.80">
    <property type="entry name" value="Glycosidases"/>
    <property type="match status" value="1"/>
</dbReference>
<evidence type="ECO:0000256" key="4">
    <source>
        <dbReference type="ARBA" id="ARBA00011738"/>
    </source>
</evidence>
<dbReference type="EMBL" id="KN846953">
    <property type="protein sequence ID" value="KIV79558.1"/>
    <property type="molecule type" value="Genomic_DNA"/>
</dbReference>
<keyword evidence="6" id="KW-0964">Secreted</keyword>
<protein>
    <recommendedName>
        <fullName evidence="13">Beta-mannosidase B</fullName>
        <ecNumber evidence="5">3.2.1.25</ecNumber>
    </recommendedName>
    <alternativeName>
        <fullName evidence="14">Mannanase B</fullName>
    </alternativeName>
</protein>
<evidence type="ECO:0000256" key="1">
    <source>
        <dbReference type="ARBA" id="ARBA00000829"/>
    </source>
</evidence>
<evidence type="ECO:0000256" key="3">
    <source>
        <dbReference type="ARBA" id="ARBA00004740"/>
    </source>
</evidence>
<dbReference type="Gene3D" id="2.60.40.10">
    <property type="entry name" value="Immunoglobulins"/>
    <property type="match status" value="2"/>
</dbReference>
<dbReference type="OrthoDB" id="2866996at2759"/>
<dbReference type="InterPro" id="IPR017853">
    <property type="entry name" value="GH"/>
</dbReference>
<keyword evidence="8" id="KW-0325">Glycoprotein</keyword>
<dbReference type="FunFam" id="2.60.120.260:FF:000118">
    <property type="entry name" value="Beta-mannosidase B"/>
    <property type="match status" value="1"/>
</dbReference>
<evidence type="ECO:0000256" key="6">
    <source>
        <dbReference type="ARBA" id="ARBA00022525"/>
    </source>
</evidence>
<keyword evidence="10" id="KW-0326">Glycosidase</keyword>
<feature type="domain" description="Beta-mannosidase Ig-fold" evidence="16">
    <location>
        <begin position="823"/>
        <end position="869"/>
    </location>
</feature>
<dbReference type="FunFam" id="3.20.20.80:FF:000050">
    <property type="entry name" value="Beta-mannosidase B"/>
    <property type="match status" value="1"/>
</dbReference>
<feature type="domain" description="Glycoside hydrolase family 2 immunoglobulin-like beta-sandwich" evidence="15">
    <location>
        <begin position="197"/>
        <end position="298"/>
    </location>
</feature>
<accession>A0A0D1YXR3</accession>
<dbReference type="EC" id="3.2.1.25" evidence="5"/>
<comment type="subunit">
    <text evidence="4">Homodimer.</text>
</comment>
<dbReference type="GO" id="GO:0000272">
    <property type="term" value="P:polysaccharide catabolic process"/>
    <property type="evidence" value="ECO:0007669"/>
    <property type="project" value="UniProtKB-KW"/>
</dbReference>
<evidence type="ECO:0000259" key="18">
    <source>
        <dbReference type="Pfam" id="PF22666"/>
    </source>
</evidence>
<evidence type="ECO:0000256" key="9">
    <source>
        <dbReference type="ARBA" id="ARBA00023277"/>
    </source>
</evidence>
<evidence type="ECO:0000259" key="15">
    <source>
        <dbReference type="Pfam" id="PF00703"/>
    </source>
</evidence>
<evidence type="ECO:0000256" key="13">
    <source>
        <dbReference type="ARBA" id="ARBA00041069"/>
    </source>
</evidence>
<evidence type="ECO:0000259" key="17">
    <source>
        <dbReference type="Pfam" id="PF17786"/>
    </source>
</evidence>
<evidence type="ECO:0000256" key="8">
    <source>
        <dbReference type="ARBA" id="ARBA00023180"/>
    </source>
</evidence>
<dbReference type="STRING" id="1016849.A0A0D1YXR3"/>
<reference evidence="19 20" key="1">
    <citation type="submission" date="2015-01" db="EMBL/GenBank/DDBJ databases">
        <title>The Genome Sequence of Exophiala sideris CBS121828.</title>
        <authorList>
            <consortium name="The Broad Institute Genomics Platform"/>
            <person name="Cuomo C."/>
            <person name="de Hoog S."/>
            <person name="Gorbushina A."/>
            <person name="Stielow B."/>
            <person name="Teixiera M."/>
            <person name="Abouelleil A."/>
            <person name="Chapman S.B."/>
            <person name="Priest M."/>
            <person name="Young S.K."/>
            <person name="Wortman J."/>
            <person name="Nusbaum C."/>
            <person name="Birren B."/>
        </authorList>
    </citation>
    <scope>NUCLEOTIDE SEQUENCE [LARGE SCALE GENOMIC DNA]</scope>
    <source>
        <strain evidence="19 20">CBS 121828</strain>
    </source>
</reference>
<comment type="similarity">
    <text evidence="12">Belongs to the glycosyl hydrolase 2 family. Beta-mannosidase B subfamily.</text>
</comment>
<dbReference type="SUPFAM" id="SSF49303">
    <property type="entry name" value="beta-Galactosidase/glucuronidase domain"/>
    <property type="match status" value="2"/>
</dbReference>
<evidence type="ECO:0000256" key="7">
    <source>
        <dbReference type="ARBA" id="ARBA00022801"/>
    </source>
</evidence>